<proteinExistence type="predicted"/>
<organism evidence="1">
    <name type="scientific">marine sediment metagenome</name>
    <dbReference type="NCBI Taxonomy" id="412755"/>
    <lineage>
        <taxon>unclassified sequences</taxon>
        <taxon>metagenomes</taxon>
        <taxon>ecological metagenomes</taxon>
    </lineage>
</organism>
<accession>X1DKI9</accession>
<comment type="caution">
    <text evidence="1">The sequence shown here is derived from an EMBL/GenBank/DDBJ whole genome shotgun (WGS) entry which is preliminary data.</text>
</comment>
<sequence length="73" mass="8046">TAGPAWIIPASWADNRLPGRGENYRDVYAAIDGAIMSTFTRTAITDGYQRVGYLLDATWEAYGSVFIMLQLEG</sequence>
<dbReference type="AlphaFoldDB" id="X1DKI9"/>
<feature type="non-terminal residue" evidence="1">
    <location>
        <position position="1"/>
    </location>
</feature>
<dbReference type="EMBL" id="BART01040792">
    <property type="protein sequence ID" value="GAH20717.1"/>
    <property type="molecule type" value="Genomic_DNA"/>
</dbReference>
<reference evidence="1" key="1">
    <citation type="journal article" date="2014" name="Front. Microbiol.">
        <title>High frequency of phylogenetically diverse reductive dehalogenase-homologous genes in deep subseafloor sedimentary metagenomes.</title>
        <authorList>
            <person name="Kawai M."/>
            <person name="Futagami T."/>
            <person name="Toyoda A."/>
            <person name="Takaki Y."/>
            <person name="Nishi S."/>
            <person name="Hori S."/>
            <person name="Arai W."/>
            <person name="Tsubouchi T."/>
            <person name="Morono Y."/>
            <person name="Uchiyama I."/>
            <person name="Ito T."/>
            <person name="Fujiyama A."/>
            <person name="Inagaki F."/>
            <person name="Takami H."/>
        </authorList>
    </citation>
    <scope>NUCLEOTIDE SEQUENCE</scope>
    <source>
        <strain evidence="1">Expedition CK06-06</strain>
    </source>
</reference>
<evidence type="ECO:0000313" key="1">
    <source>
        <dbReference type="EMBL" id="GAH20717.1"/>
    </source>
</evidence>
<gene>
    <name evidence="1" type="ORF">S01H4_66139</name>
</gene>
<name>X1DKI9_9ZZZZ</name>
<protein>
    <submittedName>
        <fullName evidence="1">Uncharacterized protein</fullName>
    </submittedName>
</protein>